<evidence type="ECO:0000313" key="7">
    <source>
        <dbReference type="EMBL" id="TWT38253.1"/>
    </source>
</evidence>
<keyword evidence="5" id="KW-0963">Cytoplasm</keyword>
<comment type="similarity">
    <text evidence="1 5">Belongs to the EF-Ts family.</text>
</comment>
<evidence type="ECO:0000313" key="8">
    <source>
        <dbReference type="Proteomes" id="UP000316714"/>
    </source>
</evidence>
<dbReference type="Gene3D" id="1.10.8.10">
    <property type="entry name" value="DNA helicase RuvA subunit, C-terminal domain"/>
    <property type="match status" value="1"/>
</dbReference>
<dbReference type="AlphaFoldDB" id="A0A5C5VJT2"/>
<reference evidence="7 8" key="1">
    <citation type="submission" date="2019-02" db="EMBL/GenBank/DDBJ databases">
        <title>Deep-cultivation of Planctomycetes and their phenomic and genomic characterization uncovers novel biology.</title>
        <authorList>
            <person name="Wiegand S."/>
            <person name="Jogler M."/>
            <person name="Boedeker C."/>
            <person name="Pinto D."/>
            <person name="Vollmers J."/>
            <person name="Rivas-Marin E."/>
            <person name="Kohn T."/>
            <person name="Peeters S.H."/>
            <person name="Heuer A."/>
            <person name="Rast P."/>
            <person name="Oberbeckmann S."/>
            <person name="Bunk B."/>
            <person name="Jeske O."/>
            <person name="Meyerdierks A."/>
            <person name="Storesund J.E."/>
            <person name="Kallscheuer N."/>
            <person name="Luecker S."/>
            <person name="Lage O.M."/>
            <person name="Pohl T."/>
            <person name="Merkel B.J."/>
            <person name="Hornburger P."/>
            <person name="Mueller R.-W."/>
            <person name="Bruemmer F."/>
            <person name="Labrenz M."/>
            <person name="Spormann A.M."/>
            <person name="Op Den Camp H."/>
            <person name="Overmann J."/>
            <person name="Amann R."/>
            <person name="Jetten M.S.M."/>
            <person name="Mascher T."/>
            <person name="Medema M.H."/>
            <person name="Devos D.P."/>
            <person name="Kaster A.-K."/>
            <person name="Ovreas L."/>
            <person name="Rohde M."/>
            <person name="Galperin M.Y."/>
            <person name="Jogler C."/>
        </authorList>
    </citation>
    <scope>NUCLEOTIDE SEQUENCE [LARGE SCALE GENOMIC DNA]</scope>
    <source>
        <strain evidence="7 8">KOR34</strain>
    </source>
</reference>
<evidence type="ECO:0000256" key="2">
    <source>
        <dbReference type="ARBA" id="ARBA00016956"/>
    </source>
</evidence>
<dbReference type="InterPro" id="IPR009060">
    <property type="entry name" value="UBA-like_sf"/>
</dbReference>
<dbReference type="NCBIfam" id="TIGR00116">
    <property type="entry name" value="tsf"/>
    <property type="match status" value="1"/>
</dbReference>
<keyword evidence="4 5" id="KW-0648">Protein biosynthesis</keyword>
<sequence>MAEITAALVKELREQTQLPMMKCKKALVEAGGDMEAAKKQLREEGAKFIDGRGDRTTEEGRIAIFTSDKAGAIIELQVESAPVAGNDEVVQLAKDLAEQLATGPGAATPDDLWEQPCPSKSGQTLKEVRDEIVNKIREVFRLPRICRIDGPCGGYVHHDGKTGVLLSAEGGDDTLAKNIGMQVVAMKPAAATKEELDPAIVKAEEDIQKERARSEGKPENIIEKMIVGRMKSFYAEKVLEEQPYIHDDKKTVGQVAKEGGMKIKSFTLWKVGETTADA</sequence>
<dbReference type="FunFam" id="1.10.8.10:FF:000001">
    <property type="entry name" value="Elongation factor Ts"/>
    <property type="match status" value="1"/>
</dbReference>
<dbReference type="PANTHER" id="PTHR11741:SF0">
    <property type="entry name" value="ELONGATION FACTOR TS, MITOCHONDRIAL"/>
    <property type="match status" value="1"/>
</dbReference>
<comment type="function">
    <text evidence="5">Associates with the EF-Tu.GDP complex and induces the exchange of GDP to GTP. It remains bound to the aminoacyl-tRNA.EF-Tu.GTP complex up to the GTP hydrolysis stage on the ribosome.</text>
</comment>
<dbReference type="EMBL" id="SIHJ01000001">
    <property type="protein sequence ID" value="TWT38253.1"/>
    <property type="molecule type" value="Genomic_DNA"/>
</dbReference>
<dbReference type="PANTHER" id="PTHR11741">
    <property type="entry name" value="ELONGATION FACTOR TS"/>
    <property type="match status" value="1"/>
</dbReference>
<comment type="caution">
    <text evidence="5">Lacks conserved residue(s) required for the propagation of feature annotation.</text>
</comment>
<keyword evidence="3 5" id="KW-0251">Elongation factor</keyword>
<dbReference type="GO" id="GO:0005737">
    <property type="term" value="C:cytoplasm"/>
    <property type="evidence" value="ECO:0007669"/>
    <property type="project" value="UniProtKB-SubCell"/>
</dbReference>
<name>A0A5C5VJT2_9BACT</name>
<dbReference type="Gene3D" id="1.10.286.20">
    <property type="match status" value="1"/>
</dbReference>
<keyword evidence="8" id="KW-1185">Reference proteome</keyword>
<comment type="caution">
    <text evidence="7">The sequence shown here is derived from an EMBL/GenBank/DDBJ whole genome shotgun (WGS) entry which is preliminary data.</text>
</comment>
<dbReference type="GO" id="GO:0003746">
    <property type="term" value="F:translation elongation factor activity"/>
    <property type="evidence" value="ECO:0007669"/>
    <property type="project" value="UniProtKB-UniRule"/>
</dbReference>
<proteinExistence type="inferred from homology"/>
<dbReference type="InterPro" id="IPR014039">
    <property type="entry name" value="Transl_elong_EFTs/EF1B_dimer"/>
</dbReference>
<dbReference type="Pfam" id="PF00889">
    <property type="entry name" value="EF_TS"/>
    <property type="match status" value="1"/>
</dbReference>
<gene>
    <name evidence="5 7" type="primary">tsf</name>
    <name evidence="7" type="ORF">KOR34_32220</name>
</gene>
<comment type="subcellular location">
    <subcellularLocation>
        <location evidence="5">Cytoplasm</location>
    </subcellularLocation>
</comment>
<evidence type="ECO:0000259" key="6">
    <source>
        <dbReference type="Pfam" id="PF00889"/>
    </source>
</evidence>
<feature type="domain" description="Translation elongation factor EFTs/EF1B dimerisation" evidence="6">
    <location>
        <begin position="71"/>
        <end position="273"/>
    </location>
</feature>
<evidence type="ECO:0000256" key="4">
    <source>
        <dbReference type="ARBA" id="ARBA00022917"/>
    </source>
</evidence>
<evidence type="ECO:0000256" key="3">
    <source>
        <dbReference type="ARBA" id="ARBA00022768"/>
    </source>
</evidence>
<protein>
    <recommendedName>
        <fullName evidence="2 5">Elongation factor Ts</fullName>
        <shortName evidence="5">EF-Ts</shortName>
    </recommendedName>
</protein>
<accession>A0A5C5VJT2</accession>
<organism evidence="7 8">
    <name type="scientific">Posidoniimonas corsicana</name>
    <dbReference type="NCBI Taxonomy" id="1938618"/>
    <lineage>
        <taxon>Bacteria</taxon>
        <taxon>Pseudomonadati</taxon>
        <taxon>Planctomycetota</taxon>
        <taxon>Planctomycetia</taxon>
        <taxon>Pirellulales</taxon>
        <taxon>Lacipirellulaceae</taxon>
        <taxon>Posidoniimonas</taxon>
    </lineage>
</organism>
<dbReference type="CDD" id="cd14275">
    <property type="entry name" value="UBA_EF-Ts"/>
    <property type="match status" value="1"/>
</dbReference>
<dbReference type="OrthoDB" id="9808348at2"/>
<dbReference type="Proteomes" id="UP000316714">
    <property type="component" value="Unassembled WGS sequence"/>
</dbReference>
<dbReference type="SUPFAM" id="SSF46934">
    <property type="entry name" value="UBA-like"/>
    <property type="match status" value="1"/>
</dbReference>
<evidence type="ECO:0000256" key="5">
    <source>
        <dbReference type="HAMAP-Rule" id="MF_00050"/>
    </source>
</evidence>
<dbReference type="Gene3D" id="3.30.479.20">
    <property type="entry name" value="Elongation factor Ts, dimerisation domain"/>
    <property type="match status" value="2"/>
</dbReference>
<dbReference type="HAMAP" id="MF_00050">
    <property type="entry name" value="EF_Ts"/>
    <property type="match status" value="1"/>
</dbReference>
<dbReference type="RefSeq" id="WP_146565649.1">
    <property type="nucleotide sequence ID" value="NZ_SIHJ01000001.1"/>
</dbReference>
<dbReference type="SUPFAM" id="SSF54713">
    <property type="entry name" value="Elongation factor Ts (EF-Ts), dimerisation domain"/>
    <property type="match status" value="2"/>
</dbReference>
<dbReference type="InterPro" id="IPR036402">
    <property type="entry name" value="EF-Ts_dimer_sf"/>
</dbReference>
<dbReference type="InterPro" id="IPR001816">
    <property type="entry name" value="Transl_elong_EFTs/EF1B"/>
</dbReference>
<evidence type="ECO:0000256" key="1">
    <source>
        <dbReference type="ARBA" id="ARBA00005532"/>
    </source>
</evidence>